<evidence type="ECO:0000313" key="3">
    <source>
        <dbReference type="Proteomes" id="UP000654075"/>
    </source>
</evidence>
<reference evidence="2" key="1">
    <citation type="submission" date="2021-02" db="EMBL/GenBank/DDBJ databases">
        <authorList>
            <person name="Dougan E. K."/>
            <person name="Rhodes N."/>
            <person name="Thang M."/>
            <person name="Chan C."/>
        </authorList>
    </citation>
    <scope>NUCLEOTIDE SEQUENCE</scope>
</reference>
<keyword evidence="1" id="KW-0472">Membrane</keyword>
<protein>
    <submittedName>
        <fullName evidence="2">Uncharacterized protein</fullName>
    </submittedName>
</protein>
<keyword evidence="3" id="KW-1185">Reference proteome</keyword>
<feature type="transmembrane region" description="Helical" evidence="1">
    <location>
        <begin position="36"/>
        <end position="58"/>
    </location>
</feature>
<dbReference type="AlphaFoldDB" id="A0A813HQP5"/>
<keyword evidence="1" id="KW-1133">Transmembrane helix</keyword>
<dbReference type="EMBL" id="CAJNNV010032652">
    <property type="protein sequence ID" value="CAE8640640.1"/>
    <property type="molecule type" value="Genomic_DNA"/>
</dbReference>
<name>A0A813HQP5_POLGL</name>
<organism evidence="2 3">
    <name type="scientific">Polarella glacialis</name>
    <name type="common">Dinoflagellate</name>
    <dbReference type="NCBI Taxonomy" id="89957"/>
    <lineage>
        <taxon>Eukaryota</taxon>
        <taxon>Sar</taxon>
        <taxon>Alveolata</taxon>
        <taxon>Dinophyceae</taxon>
        <taxon>Suessiales</taxon>
        <taxon>Suessiaceae</taxon>
        <taxon>Polarella</taxon>
    </lineage>
</organism>
<feature type="transmembrane region" description="Helical" evidence="1">
    <location>
        <begin position="65"/>
        <end position="91"/>
    </location>
</feature>
<sequence length="99" mass="11136">MRLATVKQASQIQCTMALRLESRGVRYPYLLLFDQVRHPCCLLFVVCCLLLFVVCCLLSVVCCFLFVVCCLLAVCCLLFVVCCLLVVGVSLTTFCWLLL</sequence>
<gene>
    <name evidence="2" type="ORF">PGLA1383_LOCUS55437</name>
</gene>
<accession>A0A813HQP5</accession>
<evidence type="ECO:0000313" key="2">
    <source>
        <dbReference type="EMBL" id="CAE8640640.1"/>
    </source>
</evidence>
<comment type="caution">
    <text evidence="2">The sequence shown here is derived from an EMBL/GenBank/DDBJ whole genome shotgun (WGS) entry which is preliminary data.</text>
</comment>
<evidence type="ECO:0000256" key="1">
    <source>
        <dbReference type="SAM" id="Phobius"/>
    </source>
</evidence>
<keyword evidence="1" id="KW-0812">Transmembrane</keyword>
<proteinExistence type="predicted"/>
<dbReference type="Proteomes" id="UP000654075">
    <property type="component" value="Unassembled WGS sequence"/>
</dbReference>